<comment type="caution">
    <text evidence="1">The sequence shown here is derived from an EMBL/GenBank/DDBJ whole genome shotgun (WGS) entry which is preliminary data.</text>
</comment>
<reference evidence="1" key="1">
    <citation type="submission" date="2021-05" db="EMBL/GenBank/DDBJ databases">
        <authorList>
            <person name="Pietrasiak N."/>
            <person name="Ward R."/>
            <person name="Stajich J.E."/>
            <person name="Kurbessoian T."/>
        </authorList>
    </citation>
    <scope>NUCLEOTIDE SEQUENCE</scope>
    <source>
        <strain evidence="1">JT2-VF2</strain>
    </source>
</reference>
<gene>
    <name evidence="1" type="ORF">KME32_19810</name>
</gene>
<evidence type="ECO:0000313" key="2">
    <source>
        <dbReference type="Proteomes" id="UP000715781"/>
    </source>
</evidence>
<name>A0A951Q134_9NOST</name>
<evidence type="ECO:0000313" key="1">
    <source>
        <dbReference type="EMBL" id="MBW4563347.1"/>
    </source>
</evidence>
<dbReference type="EMBL" id="JAHHHN010000012">
    <property type="protein sequence ID" value="MBW4563347.1"/>
    <property type="molecule type" value="Genomic_DNA"/>
</dbReference>
<reference evidence="1" key="2">
    <citation type="journal article" date="2022" name="Microbiol. Resour. Announc.">
        <title>Metagenome Sequencing to Explore Phylogenomics of Terrestrial Cyanobacteria.</title>
        <authorList>
            <person name="Ward R.D."/>
            <person name="Stajich J.E."/>
            <person name="Johansen J.R."/>
            <person name="Huntemann M."/>
            <person name="Clum A."/>
            <person name="Foster B."/>
            <person name="Foster B."/>
            <person name="Roux S."/>
            <person name="Palaniappan K."/>
            <person name="Varghese N."/>
            <person name="Mukherjee S."/>
            <person name="Reddy T.B.K."/>
            <person name="Daum C."/>
            <person name="Copeland A."/>
            <person name="Chen I.A."/>
            <person name="Ivanova N.N."/>
            <person name="Kyrpides N.C."/>
            <person name="Shapiro N."/>
            <person name="Eloe-Fadrosh E.A."/>
            <person name="Pietrasiak N."/>
        </authorList>
    </citation>
    <scope>NUCLEOTIDE SEQUENCE</scope>
    <source>
        <strain evidence="1">JT2-VF2</strain>
    </source>
</reference>
<accession>A0A951Q134</accession>
<protein>
    <submittedName>
        <fullName evidence="1">Uncharacterized protein</fullName>
    </submittedName>
</protein>
<dbReference type="Proteomes" id="UP000715781">
    <property type="component" value="Unassembled WGS sequence"/>
</dbReference>
<proteinExistence type="predicted"/>
<sequence length="84" mass="9188">MKSAQTTPMFMPLNEIEEANLSGGQSLVLSNQVISGKIIIKKGSSGKAGRKNVKVQVTRTLEEGEIAELEELDDLLSLLESEWE</sequence>
<organism evidence="1 2">
    <name type="scientific">Mojavia pulchra JT2-VF2</name>
    <dbReference type="NCBI Taxonomy" id="287848"/>
    <lineage>
        <taxon>Bacteria</taxon>
        <taxon>Bacillati</taxon>
        <taxon>Cyanobacteriota</taxon>
        <taxon>Cyanophyceae</taxon>
        <taxon>Nostocales</taxon>
        <taxon>Nostocaceae</taxon>
    </lineage>
</organism>
<dbReference type="AlphaFoldDB" id="A0A951Q134"/>